<name>A0A4D6NN84_VIGUN</name>
<organism evidence="1 2">
    <name type="scientific">Vigna unguiculata</name>
    <name type="common">Cowpea</name>
    <dbReference type="NCBI Taxonomy" id="3917"/>
    <lineage>
        <taxon>Eukaryota</taxon>
        <taxon>Viridiplantae</taxon>
        <taxon>Streptophyta</taxon>
        <taxon>Embryophyta</taxon>
        <taxon>Tracheophyta</taxon>
        <taxon>Spermatophyta</taxon>
        <taxon>Magnoliopsida</taxon>
        <taxon>eudicotyledons</taxon>
        <taxon>Gunneridae</taxon>
        <taxon>Pentapetalae</taxon>
        <taxon>rosids</taxon>
        <taxon>fabids</taxon>
        <taxon>Fabales</taxon>
        <taxon>Fabaceae</taxon>
        <taxon>Papilionoideae</taxon>
        <taxon>50 kb inversion clade</taxon>
        <taxon>NPAAA clade</taxon>
        <taxon>indigoferoid/millettioid clade</taxon>
        <taxon>Phaseoleae</taxon>
        <taxon>Vigna</taxon>
    </lineage>
</organism>
<reference evidence="1 2" key="1">
    <citation type="submission" date="2019-04" db="EMBL/GenBank/DDBJ databases">
        <title>An improved genome assembly and genetic linkage map for asparagus bean, Vigna unguiculata ssp. sesquipedialis.</title>
        <authorList>
            <person name="Xia Q."/>
            <person name="Zhang R."/>
            <person name="Dong Y."/>
        </authorList>
    </citation>
    <scope>NUCLEOTIDE SEQUENCE [LARGE SCALE GENOMIC DNA]</scope>
    <source>
        <tissue evidence="1">Leaf</tissue>
    </source>
</reference>
<sequence length="53" mass="6232">MIRLHTVNGVDDGIWEVDRNIFSNRYLRQLNQAGLRSLRLAGRSRPTNRPRLE</sequence>
<dbReference type="AlphaFoldDB" id="A0A4D6NN84"/>
<keyword evidence="2" id="KW-1185">Reference proteome</keyword>
<evidence type="ECO:0000313" key="1">
    <source>
        <dbReference type="EMBL" id="QCE15293.1"/>
    </source>
</evidence>
<gene>
    <name evidence="1" type="ORF">DEO72_LG11g2302</name>
</gene>
<protein>
    <submittedName>
        <fullName evidence="1">Uncharacterized protein</fullName>
    </submittedName>
</protein>
<accession>A0A4D6NN84</accession>
<dbReference type="Proteomes" id="UP000501690">
    <property type="component" value="Linkage Group LG11"/>
</dbReference>
<evidence type="ECO:0000313" key="2">
    <source>
        <dbReference type="Proteomes" id="UP000501690"/>
    </source>
</evidence>
<proteinExistence type="predicted"/>
<dbReference type="EMBL" id="CP039355">
    <property type="protein sequence ID" value="QCE15293.1"/>
    <property type="molecule type" value="Genomic_DNA"/>
</dbReference>